<proteinExistence type="predicted"/>
<dbReference type="Gene3D" id="3.30.200.20">
    <property type="entry name" value="Phosphorylase Kinase, domain 1"/>
    <property type="match status" value="1"/>
</dbReference>
<dbReference type="PIRSF" id="PIRSF000654">
    <property type="entry name" value="Integrin-linked_kinase"/>
    <property type="match status" value="1"/>
</dbReference>
<evidence type="ECO:0000313" key="3">
    <source>
        <dbReference type="Proteomes" id="UP001054889"/>
    </source>
</evidence>
<dbReference type="AlphaFoldDB" id="A0AAV5D8A9"/>
<dbReference type="Pfam" id="PF00069">
    <property type="entry name" value="Pkinase"/>
    <property type="match status" value="1"/>
</dbReference>
<protein>
    <recommendedName>
        <fullName evidence="1">Protein kinase domain-containing protein</fullName>
    </recommendedName>
</protein>
<dbReference type="PANTHER" id="PTHR45707">
    <property type="entry name" value="C2 CALCIUM/LIPID-BINDING PLANT PHOSPHORIBOSYLTRANSFERASE FAMILY PROTEIN"/>
    <property type="match status" value="1"/>
</dbReference>
<dbReference type="SMART" id="SM00220">
    <property type="entry name" value="S_TKc"/>
    <property type="match status" value="1"/>
</dbReference>
<feature type="domain" description="Protein kinase" evidence="1">
    <location>
        <begin position="1"/>
        <end position="286"/>
    </location>
</feature>
<dbReference type="InterPro" id="IPR011009">
    <property type="entry name" value="Kinase-like_dom_sf"/>
</dbReference>
<name>A0AAV5D8A9_ELECO</name>
<dbReference type="FunFam" id="1.10.510.10:FF:000870">
    <property type="entry name" value="OSJNBa0016N04.16-like protein"/>
    <property type="match status" value="1"/>
</dbReference>
<dbReference type="Gene3D" id="1.10.510.10">
    <property type="entry name" value="Transferase(Phosphotransferase) domain 1"/>
    <property type="match status" value="1"/>
</dbReference>
<keyword evidence="3" id="KW-1185">Reference proteome</keyword>
<evidence type="ECO:0000259" key="1">
    <source>
        <dbReference type="PROSITE" id="PS50011"/>
    </source>
</evidence>
<dbReference type="SUPFAM" id="SSF56112">
    <property type="entry name" value="Protein kinase-like (PK-like)"/>
    <property type="match status" value="1"/>
</dbReference>
<dbReference type="PANTHER" id="PTHR45707:SF59">
    <property type="entry name" value="PROTEIN KINASE DOMAIN-CONTAINING PROTEIN"/>
    <property type="match status" value="1"/>
</dbReference>
<dbReference type="PROSITE" id="PS00108">
    <property type="entry name" value="PROTEIN_KINASE_ST"/>
    <property type="match status" value="1"/>
</dbReference>
<comment type="caution">
    <text evidence="2">The sequence shown here is derived from an EMBL/GenBank/DDBJ whole genome shotgun (WGS) entry which is preliminary data.</text>
</comment>
<dbReference type="GO" id="GO:0005524">
    <property type="term" value="F:ATP binding"/>
    <property type="evidence" value="ECO:0007669"/>
    <property type="project" value="InterPro"/>
</dbReference>
<dbReference type="Proteomes" id="UP001054889">
    <property type="component" value="Unassembled WGS sequence"/>
</dbReference>
<reference evidence="2" key="1">
    <citation type="journal article" date="2018" name="DNA Res.">
        <title>Multiple hybrid de novo genome assembly of finger millet, an orphan allotetraploid crop.</title>
        <authorList>
            <person name="Hatakeyama M."/>
            <person name="Aluri S."/>
            <person name="Balachadran M.T."/>
            <person name="Sivarajan S.R."/>
            <person name="Patrignani A."/>
            <person name="Gruter S."/>
            <person name="Poveda L."/>
            <person name="Shimizu-Inatsugi R."/>
            <person name="Baeten J."/>
            <person name="Francoijs K.J."/>
            <person name="Nataraja K.N."/>
            <person name="Reddy Y.A.N."/>
            <person name="Phadnis S."/>
            <person name="Ravikumar R.L."/>
            <person name="Schlapbach R."/>
            <person name="Sreeman S.M."/>
            <person name="Shimizu K.K."/>
        </authorList>
    </citation>
    <scope>NUCLEOTIDE SEQUENCE</scope>
</reference>
<evidence type="ECO:0000313" key="2">
    <source>
        <dbReference type="EMBL" id="GJN06650.1"/>
    </source>
</evidence>
<gene>
    <name evidence="2" type="primary">ga24403</name>
    <name evidence="2" type="ORF">PR202_ga24403</name>
</gene>
<dbReference type="InterPro" id="IPR000719">
    <property type="entry name" value="Prot_kinase_dom"/>
</dbReference>
<accession>A0AAV5D8A9</accession>
<sequence length="286" mass="32511">MPTCIDNLEAKQGVLPDGGMIAVKKLEENSSVPPEKQFTNEVGNLMAIQHENIVKLVGSCYEMQKKVVEHNGKYIIVDVAETFLCYEYLPRGSLDKYLFESQRFDWDTRFNIIKGICKGLHFLHTGMDTPVVHMDIKPDNILLDDKMAPKISDFGLSRIFGKEQTRMNTQNVVGSLGYLAPEYLYRGEISTQSDIYSLGLLIIQISTGDKITPNNDDKCGTKFIEQVRQKWTLPQITSTYAAFDARRLQEVKICIQIGLECVEVERKERPSIVNIIDRLNGKREAK</sequence>
<dbReference type="PROSITE" id="PS50011">
    <property type="entry name" value="PROTEIN_KINASE_DOM"/>
    <property type="match status" value="1"/>
</dbReference>
<dbReference type="InterPro" id="IPR008271">
    <property type="entry name" value="Ser/Thr_kinase_AS"/>
</dbReference>
<dbReference type="EMBL" id="BQKI01000013">
    <property type="protein sequence ID" value="GJN06650.1"/>
    <property type="molecule type" value="Genomic_DNA"/>
</dbReference>
<reference evidence="2" key="2">
    <citation type="submission" date="2021-12" db="EMBL/GenBank/DDBJ databases">
        <title>Resequencing data analysis of finger millet.</title>
        <authorList>
            <person name="Hatakeyama M."/>
            <person name="Aluri S."/>
            <person name="Balachadran M.T."/>
            <person name="Sivarajan S.R."/>
            <person name="Poveda L."/>
            <person name="Shimizu-Inatsugi R."/>
            <person name="Schlapbach R."/>
            <person name="Sreeman S.M."/>
            <person name="Shimizu K.K."/>
        </authorList>
    </citation>
    <scope>NUCLEOTIDE SEQUENCE</scope>
</reference>
<dbReference type="GO" id="GO:0004672">
    <property type="term" value="F:protein kinase activity"/>
    <property type="evidence" value="ECO:0007669"/>
    <property type="project" value="InterPro"/>
</dbReference>
<organism evidence="2 3">
    <name type="scientific">Eleusine coracana subsp. coracana</name>
    <dbReference type="NCBI Taxonomy" id="191504"/>
    <lineage>
        <taxon>Eukaryota</taxon>
        <taxon>Viridiplantae</taxon>
        <taxon>Streptophyta</taxon>
        <taxon>Embryophyta</taxon>
        <taxon>Tracheophyta</taxon>
        <taxon>Spermatophyta</taxon>
        <taxon>Magnoliopsida</taxon>
        <taxon>Liliopsida</taxon>
        <taxon>Poales</taxon>
        <taxon>Poaceae</taxon>
        <taxon>PACMAD clade</taxon>
        <taxon>Chloridoideae</taxon>
        <taxon>Cynodonteae</taxon>
        <taxon>Eleusininae</taxon>
        <taxon>Eleusine</taxon>
    </lineage>
</organism>